<dbReference type="GO" id="GO:0030313">
    <property type="term" value="C:cell envelope"/>
    <property type="evidence" value="ECO:0007669"/>
    <property type="project" value="UniProtKB-SubCell"/>
</dbReference>
<evidence type="ECO:0000256" key="4">
    <source>
        <dbReference type="SAM" id="SignalP"/>
    </source>
</evidence>
<dbReference type="Pfam" id="PF13407">
    <property type="entry name" value="Peripla_BP_4"/>
    <property type="match status" value="1"/>
</dbReference>
<keyword evidence="3 4" id="KW-0732">Signal</keyword>
<feature type="chain" id="PRO_5001667602" evidence="4">
    <location>
        <begin position="27"/>
        <end position="321"/>
    </location>
</feature>
<dbReference type="InterPro" id="IPR025997">
    <property type="entry name" value="SBP_2_dom"/>
</dbReference>
<dbReference type="CDD" id="cd01536">
    <property type="entry name" value="PBP1_ABC_sugar_binding-like"/>
    <property type="match status" value="1"/>
</dbReference>
<dbReference type="Proteomes" id="UP000027466">
    <property type="component" value="Unassembled WGS sequence"/>
</dbReference>
<evidence type="ECO:0000313" key="7">
    <source>
        <dbReference type="Proteomes" id="UP000027466"/>
    </source>
</evidence>
<evidence type="ECO:0000256" key="3">
    <source>
        <dbReference type="ARBA" id="ARBA00022729"/>
    </source>
</evidence>
<dbReference type="AlphaFoldDB" id="A0A069PID9"/>
<gene>
    <name evidence="6" type="ORF">BG61_24175</name>
</gene>
<evidence type="ECO:0000256" key="2">
    <source>
        <dbReference type="ARBA" id="ARBA00007639"/>
    </source>
</evidence>
<dbReference type="PANTHER" id="PTHR46847">
    <property type="entry name" value="D-ALLOSE-BINDING PERIPLASMIC PROTEIN-RELATED"/>
    <property type="match status" value="1"/>
</dbReference>
<evidence type="ECO:0000256" key="1">
    <source>
        <dbReference type="ARBA" id="ARBA00004196"/>
    </source>
</evidence>
<feature type="signal peptide" evidence="4">
    <location>
        <begin position="1"/>
        <end position="26"/>
    </location>
</feature>
<dbReference type="RefSeq" id="WP_035942024.1">
    <property type="nucleotide sequence ID" value="NZ_CADFFX010000027.1"/>
</dbReference>
<evidence type="ECO:0000313" key="6">
    <source>
        <dbReference type="EMBL" id="KDR40508.1"/>
    </source>
</evidence>
<comment type="caution">
    <text evidence="6">The sequence shown here is derived from an EMBL/GenBank/DDBJ whole genome shotgun (WGS) entry which is preliminary data.</text>
</comment>
<dbReference type="PANTHER" id="PTHR46847:SF1">
    <property type="entry name" value="D-ALLOSE-BINDING PERIPLASMIC PROTEIN-RELATED"/>
    <property type="match status" value="1"/>
</dbReference>
<accession>A0A069PID9</accession>
<dbReference type="SUPFAM" id="SSF53822">
    <property type="entry name" value="Periplasmic binding protein-like I"/>
    <property type="match status" value="1"/>
</dbReference>
<protein>
    <submittedName>
        <fullName evidence="6">LacI family transcriptional regulator</fullName>
    </submittedName>
</protein>
<organism evidence="6 7">
    <name type="scientific">Caballeronia glathei</name>
    <dbReference type="NCBI Taxonomy" id="60547"/>
    <lineage>
        <taxon>Bacteria</taxon>
        <taxon>Pseudomonadati</taxon>
        <taxon>Pseudomonadota</taxon>
        <taxon>Betaproteobacteria</taxon>
        <taxon>Burkholderiales</taxon>
        <taxon>Burkholderiaceae</taxon>
        <taxon>Caballeronia</taxon>
    </lineage>
</organism>
<reference evidence="6 7" key="1">
    <citation type="submission" date="2014-03" db="EMBL/GenBank/DDBJ databases">
        <title>Draft Genome Sequences of Four Burkholderia Strains.</title>
        <authorList>
            <person name="Liu X.Y."/>
            <person name="Li C.X."/>
            <person name="Xu J.H."/>
        </authorList>
    </citation>
    <scope>NUCLEOTIDE SEQUENCE [LARGE SCALE GENOMIC DNA]</scope>
    <source>
        <strain evidence="6 7">DSM 50014</strain>
    </source>
</reference>
<evidence type="ECO:0000259" key="5">
    <source>
        <dbReference type="Pfam" id="PF13407"/>
    </source>
</evidence>
<comment type="similarity">
    <text evidence="2">Belongs to the bacterial solute-binding protein 2 family.</text>
</comment>
<comment type="subcellular location">
    <subcellularLocation>
        <location evidence="1">Cell envelope</location>
    </subcellularLocation>
</comment>
<name>A0A069PID9_9BURK</name>
<sequence length="321" mass="34212">MNFRKSIVSCFALATIASAFGTSARAADQPRVALLMPTQSVEYWALYAKGFEKEAAAQGLKLDVKVSNYDPNEQATAVDQTLAQKPDVIVLIPVDSSAMVPSIRKIDQAKIPLVISNSMPDQKYSRYWKVFTGPNDISNGEVAAKTMIQGFKEKGYGDKGKVIVINGPMGTPPQVQRYQGFVDGLKKNAPGIEVVGSQPADWDAVKAEAAASALFTQFKDVKGVYTENDSQLRGVVTAAQRLGLDPSKLVIIGHGCDSGAVEAISAGKAYATVEQSPFDDGAYAARAAKDLATGKAPQAIQYLPNPAATKATLNVCYSQKK</sequence>
<feature type="domain" description="Periplasmic binding protein" evidence="5">
    <location>
        <begin position="32"/>
        <end position="295"/>
    </location>
</feature>
<dbReference type="EMBL" id="JFHC01000039">
    <property type="protein sequence ID" value="KDR40508.1"/>
    <property type="molecule type" value="Genomic_DNA"/>
</dbReference>
<keyword evidence="7" id="KW-1185">Reference proteome</keyword>
<dbReference type="InterPro" id="IPR028082">
    <property type="entry name" value="Peripla_BP_I"/>
</dbReference>
<proteinExistence type="inferred from homology"/>
<dbReference type="Gene3D" id="3.40.50.2300">
    <property type="match status" value="2"/>
</dbReference>
<dbReference type="GO" id="GO:0030246">
    <property type="term" value="F:carbohydrate binding"/>
    <property type="evidence" value="ECO:0007669"/>
    <property type="project" value="UniProtKB-ARBA"/>
</dbReference>